<sequence>MGKFSLSLPGRTKKAPQPVYPSENLSKAHKILGSSQLSIDATGKAWDISSKSASRTNVGEAGGSGPASGNRNRSYSRRAEMERVWEEDSDILPQHMAYWEDNNADYASNLKECPSSSTIRSWYDKSQQPLTISQQTSASTMAKGLPLKAQRLLDMDNSSCYTPPKSKKKPAKLDLSGNGPAPRNDGVLYDGPVLNDNHSPAPYSPATSLFTGKRQRRKIQKRPTNESLQKHDPMPLSYKSGAAAIQTLPQHTSMSELPNLYRDYEETACVEIGEDAISPKTKPTRVRISQSESNLRGFPQKVYQLQAPRRVNNDIPSPLSSHPTHPIPTHIIQAPTPTSVGPPSPLADCAASISSRHTQTSKASKRTNKSFQVADLQEQSVLLLSSDSEEEDEEEDYDTFNEPTTRLTTSASTSRRPSESEIRHSMMVDAPLPSPGPVENGFDQSMSSKTISADRAIQAPPGFLTMSPDGPNPTSIMTPPQTQNNRQSQGSQLSRNPSLPSRIPTLPPWSPLRWTQEWPMKSGHESQPLQPPFEPLEQLNDPESSRRAYTDESSDATQRSVEQRKQSRQITPPLSPLSSISPSEDFCIDSARSHDAAAGGDWKEQFVGLTRQEHMLIQALRQKRSLMRKQSIASSSDDSLVPLDRRGGSKHKANSSEITITPGTFQFDFPVPPVSFAPPEESTMSSTASTLELPRNFDGELSTDGALFMLSPPPSTHSARNSIVNATSRGNSPNRQALSGASSQSATPRSTSAERPRKDKQIMLYLDQPGVPCMTITEGVMSPDTPGFDSNTTITYALSQQKKTQGSQKLPRTSSNRRKRDHAPERQPSTSSYRRSTINEAPPPIAEEEPIPFVPLLPPTRYKADNVPRDAPAPDTSSSPLDTVLPDEFPAPPRRRRTVNNYNQSVRLSAVGPPQAMLGGPGWWGDED</sequence>
<reference evidence="1" key="1">
    <citation type="submission" date="2022-10" db="EMBL/GenBank/DDBJ databases">
        <title>Complete Genome of Trichothecium roseum strain YXFP-22015, a Plant Pathogen Isolated from Citrus.</title>
        <authorList>
            <person name="Wang Y."/>
            <person name="Zhu L."/>
        </authorList>
    </citation>
    <scope>NUCLEOTIDE SEQUENCE</scope>
    <source>
        <strain evidence="1">YXFP-22015</strain>
    </source>
</reference>
<dbReference type="Proteomes" id="UP001163324">
    <property type="component" value="Chromosome 9"/>
</dbReference>
<evidence type="ECO:0000313" key="2">
    <source>
        <dbReference type="Proteomes" id="UP001163324"/>
    </source>
</evidence>
<keyword evidence="2" id="KW-1185">Reference proteome</keyword>
<dbReference type="EMBL" id="CM047948">
    <property type="protein sequence ID" value="KAI9896668.1"/>
    <property type="molecule type" value="Genomic_DNA"/>
</dbReference>
<accession>A0ACC0URD7</accession>
<comment type="caution">
    <text evidence="1">The sequence shown here is derived from an EMBL/GenBank/DDBJ whole genome shotgun (WGS) entry which is preliminary data.</text>
</comment>
<proteinExistence type="predicted"/>
<gene>
    <name evidence="1" type="ORF">N3K66_008840</name>
</gene>
<evidence type="ECO:0000313" key="1">
    <source>
        <dbReference type="EMBL" id="KAI9896668.1"/>
    </source>
</evidence>
<protein>
    <submittedName>
        <fullName evidence="1">Uncharacterized protein</fullName>
    </submittedName>
</protein>
<organism evidence="1 2">
    <name type="scientific">Trichothecium roseum</name>
    <dbReference type="NCBI Taxonomy" id="47278"/>
    <lineage>
        <taxon>Eukaryota</taxon>
        <taxon>Fungi</taxon>
        <taxon>Dikarya</taxon>
        <taxon>Ascomycota</taxon>
        <taxon>Pezizomycotina</taxon>
        <taxon>Sordariomycetes</taxon>
        <taxon>Hypocreomycetidae</taxon>
        <taxon>Hypocreales</taxon>
        <taxon>Hypocreales incertae sedis</taxon>
        <taxon>Trichothecium</taxon>
    </lineage>
</organism>
<name>A0ACC0URD7_9HYPO</name>